<dbReference type="HOGENOM" id="CLU_346744_0_0_10"/>
<dbReference type="Proteomes" id="UP000001208">
    <property type="component" value="Chromosome"/>
</dbReference>
<reference evidence="2 3" key="1">
    <citation type="submission" date="2008-06" db="EMBL/GenBank/DDBJ databases">
        <title>Complete sequence of Chloroherpeton thalassium ATCC 35110.</title>
        <authorList>
            <consortium name="US DOE Joint Genome Institute"/>
            <person name="Lucas S."/>
            <person name="Copeland A."/>
            <person name="Lapidus A."/>
            <person name="Glavina del Rio T."/>
            <person name="Dalin E."/>
            <person name="Tice H."/>
            <person name="Bruce D."/>
            <person name="Goodwin L."/>
            <person name="Pitluck S."/>
            <person name="Schmutz J."/>
            <person name="Larimer F."/>
            <person name="Land M."/>
            <person name="Hauser L."/>
            <person name="Kyrpides N."/>
            <person name="Mikhailova N."/>
            <person name="Liu Z."/>
            <person name="Li T."/>
            <person name="Zhao F."/>
            <person name="Overmann J."/>
            <person name="Bryant D.A."/>
            <person name="Richardson P."/>
        </authorList>
    </citation>
    <scope>NUCLEOTIDE SEQUENCE [LARGE SCALE GENOMIC DNA]</scope>
    <source>
        <strain evidence="3">ATCC 35110 / GB-78</strain>
    </source>
</reference>
<dbReference type="EMBL" id="CP001100">
    <property type="protein sequence ID" value="ACF13645.1"/>
    <property type="molecule type" value="Genomic_DNA"/>
</dbReference>
<dbReference type="Pfam" id="PF01433">
    <property type="entry name" value="Peptidase_M1"/>
    <property type="match status" value="1"/>
</dbReference>
<dbReference type="InterPro" id="IPR027268">
    <property type="entry name" value="Peptidase_M4/M1_CTD_sf"/>
</dbReference>
<feature type="domain" description="Peptidase M1 membrane alanine aminopeptidase" evidence="1">
    <location>
        <begin position="504"/>
        <end position="646"/>
    </location>
</feature>
<dbReference type="InterPro" id="IPR014782">
    <property type="entry name" value="Peptidase_M1_dom"/>
</dbReference>
<organism evidence="2 3">
    <name type="scientific">Chloroherpeton thalassium (strain ATCC 35110 / GB-78)</name>
    <dbReference type="NCBI Taxonomy" id="517418"/>
    <lineage>
        <taxon>Bacteria</taxon>
        <taxon>Pseudomonadati</taxon>
        <taxon>Chlorobiota</taxon>
        <taxon>Chlorobiia</taxon>
        <taxon>Chlorobiales</taxon>
        <taxon>Chloroherpetonaceae</taxon>
        <taxon>Chloroherpeton</taxon>
    </lineage>
</organism>
<protein>
    <submittedName>
        <fullName evidence="2">Peptidase M1 membrane alanine aminopeptidase</fullName>
    </submittedName>
</protein>
<evidence type="ECO:0000313" key="3">
    <source>
        <dbReference type="Proteomes" id="UP000001208"/>
    </source>
</evidence>
<dbReference type="eggNOG" id="COG0308">
    <property type="taxonomic scope" value="Bacteria"/>
</dbReference>
<dbReference type="AlphaFoldDB" id="B3QYL7"/>
<evidence type="ECO:0000259" key="1">
    <source>
        <dbReference type="Pfam" id="PF01433"/>
    </source>
</evidence>
<dbReference type="RefSeq" id="WP_012499729.1">
    <property type="nucleotide sequence ID" value="NC_011026.1"/>
</dbReference>
<dbReference type="GO" id="GO:0004177">
    <property type="term" value="F:aminopeptidase activity"/>
    <property type="evidence" value="ECO:0007669"/>
    <property type="project" value="UniProtKB-KW"/>
</dbReference>
<dbReference type="KEGG" id="cts:Ctha_1181"/>
<dbReference type="STRING" id="517418.Ctha_1181"/>
<accession>B3QYL7</accession>
<evidence type="ECO:0000313" key="2">
    <source>
        <dbReference type="EMBL" id="ACF13645.1"/>
    </source>
</evidence>
<keyword evidence="2" id="KW-0031">Aminopeptidase</keyword>
<sequence length="662" mass="76482">MKKMLPVEIICTLIFSLFAFELFGRAPLRHLDEGSTETNAYADIYRELVNLTPDTSRTAFVQNFTIQRDVATFNFAQGYFYFCKPVGGRIYAALFVGKGDFHFAPTQNIEAEQLARFSGKKTVTEPFSTVFMIFADSMLSNMKRANIQFERGFTPPQVSDYIRESLAYLVHDESKDLEYEIVKTLLDIESNGLFYAQLNGKNLGKLVFEINPYEEEEISLEVNGSSHSAEGKQTICKFHKLADYSKPAALSAEDKSIIHIPNYEINASITDELYIYASAKIDVISRKYQNWIFFELYENLAVDSVIRNDGSRARFIKESGSNYLWIECDPPLGKGENLGFNIFYHGKLIDEFGGKLLIQSARYWYPRYIGSGLSTYSIRFSTPDYYRFASIGTCVSSDYQHGRLISTWKTDSPVCYATFTIGNFRELNIKDERIPEIYVWQFHETKAGNNIREVGKHVANSLLFYQKLYGKPPVKSLHVAESPFAHGEAFPGIIHLTTNVFTNYQRGWNEIFIGHEVAHLWWGMGVDYKTYRDRWLAEAFAEYSGLWYMQVGMNETSLFFDILSSWRDQIVADKKYRIDKVKKYQAGPIWMGSRTIQANDAESFELVIYKKGAWVLHMLRNMMLDLETLDETRFQDMMKDYYATFYGKKRPLPIFSGWLRSI</sequence>
<dbReference type="SUPFAM" id="SSF55486">
    <property type="entry name" value="Metalloproteases ('zincins'), catalytic domain"/>
    <property type="match status" value="1"/>
</dbReference>
<proteinExistence type="predicted"/>
<dbReference type="GO" id="GO:0008270">
    <property type="term" value="F:zinc ion binding"/>
    <property type="evidence" value="ECO:0007669"/>
    <property type="project" value="InterPro"/>
</dbReference>
<keyword evidence="2" id="KW-0645">Protease</keyword>
<keyword evidence="2" id="KW-0378">Hydrolase</keyword>
<dbReference type="OrthoDB" id="100605at2"/>
<keyword evidence="3" id="KW-1185">Reference proteome</keyword>
<name>B3QYL7_CHLT3</name>
<dbReference type="Gene3D" id="1.10.390.10">
    <property type="entry name" value="Neutral Protease Domain 2"/>
    <property type="match status" value="1"/>
</dbReference>
<gene>
    <name evidence="2" type="ordered locus">Ctha_1181</name>
</gene>
<dbReference type="GO" id="GO:0008237">
    <property type="term" value="F:metallopeptidase activity"/>
    <property type="evidence" value="ECO:0007669"/>
    <property type="project" value="InterPro"/>
</dbReference>